<feature type="compositionally biased region" description="Acidic residues" evidence="1">
    <location>
        <begin position="65"/>
        <end position="75"/>
    </location>
</feature>
<feature type="compositionally biased region" description="Polar residues" evidence="1">
    <location>
        <begin position="798"/>
        <end position="812"/>
    </location>
</feature>
<organism evidence="2 3">
    <name type="scientific">Clathrospora elynae</name>
    <dbReference type="NCBI Taxonomy" id="706981"/>
    <lineage>
        <taxon>Eukaryota</taxon>
        <taxon>Fungi</taxon>
        <taxon>Dikarya</taxon>
        <taxon>Ascomycota</taxon>
        <taxon>Pezizomycotina</taxon>
        <taxon>Dothideomycetes</taxon>
        <taxon>Pleosporomycetidae</taxon>
        <taxon>Pleosporales</taxon>
        <taxon>Diademaceae</taxon>
        <taxon>Clathrospora</taxon>
    </lineage>
</organism>
<feature type="region of interest" description="Disordered" evidence="1">
    <location>
        <begin position="94"/>
        <end position="247"/>
    </location>
</feature>
<feature type="compositionally biased region" description="Polar residues" evidence="1">
    <location>
        <begin position="410"/>
        <end position="422"/>
    </location>
</feature>
<feature type="region of interest" description="Disordered" evidence="1">
    <location>
        <begin position="691"/>
        <end position="824"/>
    </location>
</feature>
<sequence>MTLRTRSSNKNADFKVYYSKKIPQQAYFPHKRKTVRRRSTPEDGGKRQMVFLPEKMRIKSATTIEDSDEEADGLSMEEDMEAGGVLIEAEADCEKEEQCAAQMAKRKAKKRSSDVMQTDESDDDEPIRPTPKRRRNADSPKQVEAESGDGQDTANKVDRARTIRRQSTMTQLVDGRRPLPGVEEPEFRPVKRSPRLSWSGKGKSDKTAKYRKQQTLTQMVPRVRSADVSDEDMQESLSDFETEEKVSQEYGDAIARRLAQQGLHRAERNGDEKSISARKYEKGIQPVMDRRDDDELPAHPQDDPALVVQSVEDFMHQDCEDDYQPTLYIDASVTRTDRTTRPKSAAQRAAEAVTGRSGGASKSRFGLLSTPEKQRIREIASSQSPADSPLSTQLSSQKRNRSPLKERTRNLVNTPETPSSRKQVAFEVPSKEPIPPPTLRKFQSTILDSEDDDDDVIEEDVPSSGLRIAVGADTQAMLDQIDQACTHADGDESSSQGSTVLPQLRGNNEPSPELGEFHTQSKSLRRRTVSKEHSSQTAHTGGTEDPPLEDDGDATLLPVASSPSPHKERLNTSNATSSTEVELSTPAKELHSTPPINEAYLQDPSPSTPMVIQDNSSDEEDVPGPTPSPTRRRTPQQPLSTGIQQSTDLDGEPIQVPRSPSPHHETQQSHSSKAEQLLQSSWLSYSQYVGARPPQSASMHVDHDAFSYNATPRPPHHSVQSRLQPSGYHPSQATTVDEVTQRTPRKNRTQHLSSTHTTPHRVASSQPVISPSKPPPLFIPSSFPSPAKAVMEGWSSPLLGQTQRGYRSSQWASLEDFSIPPPPP</sequence>
<gene>
    <name evidence="2" type="ORF">EJ02DRAFT_317592</name>
</gene>
<protein>
    <submittedName>
        <fullName evidence="2">Uncharacterized protein</fullName>
    </submittedName>
</protein>
<feature type="non-terminal residue" evidence="2">
    <location>
        <position position="824"/>
    </location>
</feature>
<feature type="compositionally biased region" description="Polar residues" evidence="1">
    <location>
        <begin position="380"/>
        <end position="397"/>
    </location>
</feature>
<dbReference type="OrthoDB" id="73788at2759"/>
<feature type="compositionally biased region" description="Acidic residues" evidence="1">
    <location>
        <begin position="228"/>
        <end position="242"/>
    </location>
</feature>
<dbReference type="Proteomes" id="UP000800038">
    <property type="component" value="Unassembled WGS sequence"/>
</dbReference>
<evidence type="ECO:0000313" key="3">
    <source>
        <dbReference type="Proteomes" id="UP000800038"/>
    </source>
</evidence>
<feature type="region of interest" description="Disordered" evidence="1">
    <location>
        <begin position="261"/>
        <end position="464"/>
    </location>
</feature>
<proteinExistence type="predicted"/>
<feature type="compositionally biased region" description="Polar residues" evidence="1">
    <location>
        <begin position="639"/>
        <end position="648"/>
    </location>
</feature>
<feature type="region of interest" description="Disordered" evidence="1">
    <location>
        <begin position="481"/>
        <end position="677"/>
    </location>
</feature>
<feature type="compositionally biased region" description="Polar residues" evidence="1">
    <location>
        <begin position="604"/>
        <end position="615"/>
    </location>
</feature>
<feature type="compositionally biased region" description="Polar residues" evidence="1">
    <location>
        <begin position="571"/>
        <end position="582"/>
    </location>
</feature>
<feature type="compositionally biased region" description="Polar residues" evidence="1">
    <location>
        <begin position="718"/>
        <end position="742"/>
    </location>
</feature>
<feature type="region of interest" description="Disordered" evidence="1">
    <location>
        <begin position="31"/>
        <end position="75"/>
    </location>
</feature>
<feature type="compositionally biased region" description="Acidic residues" evidence="1">
    <location>
        <begin position="448"/>
        <end position="461"/>
    </location>
</feature>
<feature type="compositionally biased region" description="Basic and acidic residues" evidence="1">
    <location>
        <begin position="264"/>
        <end position="302"/>
    </location>
</feature>
<dbReference type="EMBL" id="ML976095">
    <property type="protein sequence ID" value="KAF1938792.1"/>
    <property type="molecule type" value="Genomic_DNA"/>
</dbReference>
<evidence type="ECO:0000313" key="2">
    <source>
        <dbReference type="EMBL" id="KAF1938792.1"/>
    </source>
</evidence>
<reference evidence="2" key="1">
    <citation type="journal article" date="2020" name="Stud. Mycol.">
        <title>101 Dothideomycetes genomes: a test case for predicting lifestyles and emergence of pathogens.</title>
        <authorList>
            <person name="Haridas S."/>
            <person name="Albert R."/>
            <person name="Binder M."/>
            <person name="Bloem J."/>
            <person name="Labutti K."/>
            <person name="Salamov A."/>
            <person name="Andreopoulos B."/>
            <person name="Baker S."/>
            <person name="Barry K."/>
            <person name="Bills G."/>
            <person name="Bluhm B."/>
            <person name="Cannon C."/>
            <person name="Castanera R."/>
            <person name="Culley D."/>
            <person name="Daum C."/>
            <person name="Ezra D."/>
            <person name="Gonzalez J."/>
            <person name="Henrissat B."/>
            <person name="Kuo A."/>
            <person name="Liang C."/>
            <person name="Lipzen A."/>
            <person name="Lutzoni F."/>
            <person name="Magnuson J."/>
            <person name="Mondo S."/>
            <person name="Nolan M."/>
            <person name="Ohm R."/>
            <person name="Pangilinan J."/>
            <person name="Park H.-J."/>
            <person name="Ramirez L."/>
            <person name="Alfaro M."/>
            <person name="Sun H."/>
            <person name="Tritt A."/>
            <person name="Yoshinaga Y."/>
            <person name="Zwiers L.-H."/>
            <person name="Turgeon B."/>
            <person name="Goodwin S."/>
            <person name="Spatafora J."/>
            <person name="Crous P."/>
            <person name="Grigoriev I."/>
        </authorList>
    </citation>
    <scope>NUCLEOTIDE SEQUENCE</scope>
    <source>
        <strain evidence="2">CBS 161.51</strain>
    </source>
</reference>
<name>A0A6A5SG06_9PLEO</name>
<keyword evidence="3" id="KW-1185">Reference proteome</keyword>
<feature type="compositionally biased region" description="Polar residues" evidence="1">
    <location>
        <begin position="493"/>
        <end position="510"/>
    </location>
</feature>
<dbReference type="AlphaFoldDB" id="A0A6A5SG06"/>
<accession>A0A6A5SG06</accession>
<feature type="compositionally biased region" description="Polar residues" evidence="1">
    <location>
        <begin position="750"/>
        <end position="768"/>
    </location>
</feature>
<evidence type="ECO:0000256" key="1">
    <source>
        <dbReference type="SAM" id="MobiDB-lite"/>
    </source>
</evidence>